<evidence type="ECO:0000256" key="10">
    <source>
        <dbReference type="ARBA" id="ARBA00022840"/>
    </source>
</evidence>
<dbReference type="FunFam" id="1.10.287.130:FF:000008">
    <property type="entry name" value="Two-component sensor histidine kinase"/>
    <property type="match status" value="1"/>
</dbReference>
<accession>A0AAE3DIC5</accession>
<dbReference type="GO" id="GO:0005524">
    <property type="term" value="F:ATP binding"/>
    <property type="evidence" value="ECO:0007669"/>
    <property type="project" value="UniProtKB-KW"/>
</dbReference>
<evidence type="ECO:0000256" key="11">
    <source>
        <dbReference type="ARBA" id="ARBA00022989"/>
    </source>
</evidence>
<dbReference type="Pfam" id="PF02518">
    <property type="entry name" value="HATPase_c"/>
    <property type="match status" value="1"/>
</dbReference>
<dbReference type="SUPFAM" id="SSF55874">
    <property type="entry name" value="ATPase domain of HSP90 chaperone/DNA topoisomerase II/histidine kinase"/>
    <property type="match status" value="1"/>
</dbReference>
<comment type="caution">
    <text evidence="17">The sequence shown here is derived from an EMBL/GenBank/DDBJ whole genome shotgun (WGS) entry which is preliminary data.</text>
</comment>
<feature type="coiled-coil region" evidence="14">
    <location>
        <begin position="574"/>
        <end position="601"/>
    </location>
</feature>
<gene>
    <name evidence="17" type="ORF">LKD32_00230</name>
</gene>
<evidence type="ECO:0000313" key="17">
    <source>
        <dbReference type="EMBL" id="MCC2163324.1"/>
    </source>
</evidence>
<dbReference type="PANTHER" id="PTHR45528:SF1">
    <property type="entry name" value="SENSOR HISTIDINE KINASE CPXA"/>
    <property type="match status" value="1"/>
</dbReference>
<dbReference type="InterPro" id="IPR003594">
    <property type="entry name" value="HATPase_dom"/>
</dbReference>
<dbReference type="EMBL" id="JAJEPU010000001">
    <property type="protein sequence ID" value="MCC2163324.1"/>
    <property type="molecule type" value="Genomic_DNA"/>
</dbReference>
<keyword evidence="4" id="KW-1003">Cell membrane</keyword>
<sequence length="765" mass="87283">MRIKKNFAVVLHIIFLLTVVAGISIMYLHSQIGAGIGWISDNHYEDSEAFQKQFQSDIDHILKYSAYRDVFESDGSLDLSKQMFSVSRGDSPEVIYTLEEVLRYAKSQGFYLNEQFEVVNDTFIYDNASTARDQYVNWRAYDPNAILKEPGDAYTSLLDLCREVLNCLSEYYTVHYRMLVNPSNFYFKIVYQDEDQTEPDAIFSNTGNMTIDEMKELGRYCYLTSDSIFIETNLSEIPQNITVSMEDNNFYDADSYYIIAGVDTTYSAEDVYADQANDYQLLRSHFLEGLTALLIGILGCIVTLYYLILVSGYKTEERINPYLHGFDMITTESCIAMTALSTMFVLFLGEKIIYRLIHLLVTESEWDYAERIVRALIVYGCCMTGAFSLLRRYKSRQLWENSVVHHVTQNIQTYFTNGTFSKRLACLYGGFIAVQVVGLGLIGVCLRFWNYPIAKAGAILLIAGLITVDYLAFHRLYLSSTQEDRIADAISMIASGDTGYQMDLDGLSGKELGLGKMINSIGTGLEQALKEQLKSERMKTDLITNVSHDIKTPLTSIISYVDLLKRENLPGEKVQEYLKILDQKSQRLKNLTEDLVEVSKASSGNLKLDMTTINFVEMIWQTNGEFEEKFETRHLELVSNLPDESILIRADGRRLWRVLENLYNNTFKYAMEHSRVYTDIAKVDNMVYFTIKNVSENPLNFQADELTERFVRGDVSRATEGSGLGLSIAKSLTKLQKGTFEIIIDGDLFKVRVGFPVVEKEKEKE</sequence>
<evidence type="ECO:0000256" key="15">
    <source>
        <dbReference type="SAM" id="Phobius"/>
    </source>
</evidence>
<feature type="transmembrane region" description="Helical" evidence="15">
    <location>
        <begin position="372"/>
        <end position="390"/>
    </location>
</feature>
<keyword evidence="10" id="KW-0067">ATP-binding</keyword>
<evidence type="ECO:0000256" key="13">
    <source>
        <dbReference type="ARBA" id="ARBA00023136"/>
    </source>
</evidence>
<dbReference type="Pfam" id="PF00512">
    <property type="entry name" value="HisKA"/>
    <property type="match status" value="1"/>
</dbReference>
<dbReference type="SMART" id="SM00387">
    <property type="entry name" value="HATPase_c"/>
    <property type="match status" value="1"/>
</dbReference>
<dbReference type="InterPro" id="IPR050398">
    <property type="entry name" value="HssS/ArlS-like"/>
</dbReference>
<dbReference type="Proteomes" id="UP001198962">
    <property type="component" value="Unassembled WGS sequence"/>
</dbReference>
<evidence type="ECO:0000256" key="14">
    <source>
        <dbReference type="SAM" id="Coils"/>
    </source>
</evidence>
<dbReference type="CDD" id="cd00082">
    <property type="entry name" value="HisKA"/>
    <property type="match status" value="1"/>
</dbReference>
<dbReference type="EC" id="2.7.13.3" evidence="3"/>
<keyword evidence="11 15" id="KW-1133">Transmembrane helix</keyword>
<dbReference type="InterPro" id="IPR003661">
    <property type="entry name" value="HisK_dim/P_dom"/>
</dbReference>
<feature type="transmembrane region" description="Helical" evidence="15">
    <location>
        <begin position="334"/>
        <end position="357"/>
    </location>
</feature>
<feature type="domain" description="Histidine kinase" evidence="16">
    <location>
        <begin position="545"/>
        <end position="759"/>
    </location>
</feature>
<dbReference type="AlphaFoldDB" id="A0AAE3DIC5"/>
<evidence type="ECO:0000256" key="3">
    <source>
        <dbReference type="ARBA" id="ARBA00012438"/>
    </source>
</evidence>
<organism evidence="17 18">
    <name type="scientific">Brotaphodocola catenula</name>
    <dbReference type="NCBI Taxonomy" id="2885361"/>
    <lineage>
        <taxon>Bacteria</taxon>
        <taxon>Bacillati</taxon>
        <taxon>Bacillota</taxon>
        <taxon>Clostridia</taxon>
        <taxon>Lachnospirales</taxon>
        <taxon>Lachnospiraceae</taxon>
        <taxon>Brotaphodocola</taxon>
    </lineage>
</organism>
<keyword evidence="6" id="KW-0808">Transferase</keyword>
<reference evidence="17" key="1">
    <citation type="submission" date="2021-10" db="EMBL/GenBank/DDBJ databases">
        <title>Anaerobic single-cell dispensing facilitates the cultivation of human gut bacteria.</title>
        <authorList>
            <person name="Afrizal A."/>
        </authorList>
    </citation>
    <scope>NUCLEOTIDE SEQUENCE</scope>
    <source>
        <strain evidence="17">CLA-AA-H274</strain>
    </source>
</reference>
<keyword evidence="9 17" id="KW-0418">Kinase</keyword>
<feature type="transmembrane region" description="Helical" evidence="15">
    <location>
        <begin position="425"/>
        <end position="449"/>
    </location>
</feature>
<comment type="subcellular location">
    <subcellularLocation>
        <location evidence="2">Cell membrane</location>
        <topology evidence="2">Multi-pass membrane protein</topology>
    </subcellularLocation>
</comment>
<keyword evidence="18" id="KW-1185">Reference proteome</keyword>
<evidence type="ECO:0000256" key="4">
    <source>
        <dbReference type="ARBA" id="ARBA00022475"/>
    </source>
</evidence>
<evidence type="ECO:0000313" key="18">
    <source>
        <dbReference type="Proteomes" id="UP001198962"/>
    </source>
</evidence>
<evidence type="ECO:0000256" key="6">
    <source>
        <dbReference type="ARBA" id="ARBA00022679"/>
    </source>
</evidence>
<keyword evidence="14" id="KW-0175">Coiled coil</keyword>
<keyword evidence="8" id="KW-0547">Nucleotide-binding</keyword>
<dbReference type="PANTHER" id="PTHR45528">
    <property type="entry name" value="SENSOR HISTIDINE KINASE CPXA"/>
    <property type="match status" value="1"/>
</dbReference>
<dbReference type="Gene3D" id="3.30.565.10">
    <property type="entry name" value="Histidine kinase-like ATPase, C-terminal domain"/>
    <property type="match status" value="1"/>
</dbReference>
<evidence type="ECO:0000256" key="12">
    <source>
        <dbReference type="ARBA" id="ARBA00023012"/>
    </source>
</evidence>
<protein>
    <recommendedName>
        <fullName evidence="3">histidine kinase</fullName>
        <ecNumber evidence="3">2.7.13.3</ecNumber>
    </recommendedName>
</protein>
<evidence type="ECO:0000256" key="1">
    <source>
        <dbReference type="ARBA" id="ARBA00000085"/>
    </source>
</evidence>
<evidence type="ECO:0000256" key="2">
    <source>
        <dbReference type="ARBA" id="ARBA00004651"/>
    </source>
</evidence>
<dbReference type="InterPro" id="IPR036890">
    <property type="entry name" value="HATPase_C_sf"/>
</dbReference>
<dbReference type="PROSITE" id="PS50109">
    <property type="entry name" value="HIS_KIN"/>
    <property type="match status" value="1"/>
</dbReference>
<evidence type="ECO:0000256" key="9">
    <source>
        <dbReference type="ARBA" id="ARBA00022777"/>
    </source>
</evidence>
<keyword evidence="13 15" id="KW-0472">Membrane</keyword>
<dbReference type="SMART" id="SM00388">
    <property type="entry name" value="HisKA"/>
    <property type="match status" value="1"/>
</dbReference>
<dbReference type="InterPro" id="IPR005467">
    <property type="entry name" value="His_kinase_dom"/>
</dbReference>
<dbReference type="Gene3D" id="1.10.287.130">
    <property type="match status" value="1"/>
</dbReference>
<dbReference type="InterPro" id="IPR036097">
    <property type="entry name" value="HisK_dim/P_sf"/>
</dbReference>
<dbReference type="RefSeq" id="WP_308450250.1">
    <property type="nucleotide sequence ID" value="NZ_JAJEPU010000001.1"/>
</dbReference>
<evidence type="ECO:0000256" key="7">
    <source>
        <dbReference type="ARBA" id="ARBA00022692"/>
    </source>
</evidence>
<feature type="transmembrane region" description="Helical" evidence="15">
    <location>
        <begin position="455"/>
        <end position="473"/>
    </location>
</feature>
<comment type="catalytic activity">
    <reaction evidence="1">
        <text>ATP + protein L-histidine = ADP + protein N-phospho-L-histidine.</text>
        <dbReference type="EC" id="2.7.13.3"/>
    </reaction>
</comment>
<evidence type="ECO:0000259" key="16">
    <source>
        <dbReference type="PROSITE" id="PS50109"/>
    </source>
</evidence>
<dbReference type="SUPFAM" id="SSF47384">
    <property type="entry name" value="Homodimeric domain of signal transducing histidine kinase"/>
    <property type="match status" value="1"/>
</dbReference>
<name>A0AAE3DIC5_9FIRM</name>
<evidence type="ECO:0000256" key="8">
    <source>
        <dbReference type="ARBA" id="ARBA00022741"/>
    </source>
</evidence>
<dbReference type="GO" id="GO:0000155">
    <property type="term" value="F:phosphorelay sensor kinase activity"/>
    <property type="evidence" value="ECO:0007669"/>
    <property type="project" value="InterPro"/>
</dbReference>
<proteinExistence type="predicted"/>
<keyword evidence="12" id="KW-0902">Two-component regulatory system</keyword>
<keyword evidence="5" id="KW-0597">Phosphoprotein</keyword>
<feature type="transmembrane region" description="Helical" evidence="15">
    <location>
        <begin position="290"/>
        <end position="313"/>
    </location>
</feature>
<keyword evidence="7 15" id="KW-0812">Transmembrane</keyword>
<dbReference type="GO" id="GO:0005886">
    <property type="term" value="C:plasma membrane"/>
    <property type="evidence" value="ECO:0007669"/>
    <property type="project" value="UniProtKB-SubCell"/>
</dbReference>
<evidence type="ECO:0000256" key="5">
    <source>
        <dbReference type="ARBA" id="ARBA00022553"/>
    </source>
</evidence>